<dbReference type="PANTHER" id="PTHR11886:SF2">
    <property type="entry name" value="DYNEIN AXONEMAL LIGHT CHAIN 4"/>
    <property type="match status" value="1"/>
</dbReference>
<keyword evidence="1" id="KW-0493">Microtubule</keyword>
<gene>
    <name evidence="2" type="ORF">O3M35_010415</name>
</gene>
<dbReference type="SUPFAM" id="SSF54648">
    <property type="entry name" value="DLC"/>
    <property type="match status" value="1"/>
</dbReference>
<dbReference type="Gene3D" id="3.30.740.10">
    <property type="entry name" value="Protein Inhibitor Of Neuronal Nitric Oxide Synthase"/>
    <property type="match status" value="1"/>
</dbReference>
<dbReference type="CDD" id="cd21453">
    <property type="entry name" value="DLC-like_DNAL4"/>
    <property type="match status" value="1"/>
</dbReference>
<keyword evidence="1" id="KW-0505">Motor protein</keyword>
<reference evidence="2 3" key="1">
    <citation type="submission" date="2022-12" db="EMBL/GenBank/DDBJ databases">
        <title>Chromosome-level genome assembly of true bugs.</title>
        <authorList>
            <person name="Ma L."/>
            <person name="Li H."/>
        </authorList>
    </citation>
    <scope>NUCLEOTIDE SEQUENCE [LARGE SCALE GENOMIC DNA]</scope>
    <source>
        <strain evidence="2">Lab_2022b</strain>
    </source>
</reference>
<organism evidence="2 3">
    <name type="scientific">Rhynocoris fuscipes</name>
    <dbReference type="NCBI Taxonomy" id="488301"/>
    <lineage>
        <taxon>Eukaryota</taxon>
        <taxon>Metazoa</taxon>
        <taxon>Ecdysozoa</taxon>
        <taxon>Arthropoda</taxon>
        <taxon>Hexapoda</taxon>
        <taxon>Insecta</taxon>
        <taxon>Pterygota</taxon>
        <taxon>Neoptera</taxon>
        <taxon>Paraneoptera</taxon>
        <taxon>Hemiptera</taxon>
        <taxon>Heteroptera</taxon>
        <taxon>Panheteroptera</taxon>
        <taxon>Cimicomorpha</taxon>
        <taxon>Reduviidae</taxon>
        <taxon>Harpactorinae</taxon>
        <taxon>Harpactorini</taxon>
        <taxon>Rhynocoris</taxon>
    </lineage>
</organism>
<dbReference type="EMBL" id="JAPXFL010000007">
    <property type="protein sequence ID" value="KAK9503965.1"/>
    <property type="molecule type" value="Genomic_DNA"/>
</dbReference>
<dbReference type="GO" id="GO:0005874">
    <property type="term" value="C:microtubule"/>
    <property type="evidence" value="ECO:0007669"/>
    <property type="project" value="UniProtKB-KW"/>
</dbReference>
<keyword evidence="1" id="KW-0206">Cytoskeleton</keyword>
<evidence type="ECO:0000256" key="1">
    <source>
        <dbReference type="RuleBase" id="RU365010"/>
    </source>
</evidence>
<dbReference type="PANTHER" id="PTHR11886">
    <property type="entry name" value="DYNEIN LIGHT CHAIN"/>
    <property type="match status" value="1"/>
</dbReference>
<protein>
    <recommendedName>
        <fullName evidence="1">Dynein light chain</fullName>
    </recommendedName>
</protein>
<dbReference type="GO" id="GO:0007017">
    <property type="term" value="P:microtubule-based process"/>
    <property type="evidence" value="ECO:0007669"/>
    <property type="project" value="InterPro"/>
</dbReference>
<dbReference type="Proteomes" id="UP001461498">
    <property type="component" value="Unassembled WGS sequence"/>
</dbReference>
<dbReference type="InterPro" id="IPR001372">
    <property type="entry name" value="Dynein_light_chain_typ-1/2"/>
</dbReference>
<dbReference type="InterPro" id="IPR037177">
    <property type="entry name" value="DLC_sf"/>
</dbReference>
<comment type="caution">
    <text evidence="2">The sequence shown here is derived from an EMBL/GenBank/DDBJ whole genome shotgun (WGS) entry which is preliminary data.</text>
</comment>
<keyword evidence="1" id="KW-0963">Cytoplasm</keyword>
<keyword evidence="3" id="KW-1185">Reference proteome</keyword>
<dbReference type="GO" id="GO:0030286">
    <property type="term" value="C:dynein complex"/>
    <property type="evidence" value="ECO:0007669"/>
    <property type="project" value="UniProtKB-KW"/>
</dbReference>
<comment type="subcellular location">
    <subcellularLocation>
        <location evidence="1">Cytoplasm</location>
        <location evidence="1">Cytoskeleton</location>
    </subcellularLocation>
</comment>
<evidence type="ECO:0000313" key="2">
    <source>
        <dbReference type="EMBL" id="KAK9503965.1"/>
    </source>
</evidence>
<accession>A0AAW1D2G3</accession>
<dbReference type="SMART" id="SM01375">
    <property type="entry name" value="Dynein_light"/>
    <property type="match status" value="1"/>
</dbReference>
<dbReference type="AlphaFoldDB" id="A0AAW1D2G3"/>
<evidence type="ECO:0000313" key="3">
    <source>
        <dbReference type="Proteomes" id="UP001461498"/>
    </source>
</evidence>
<dbReference type="Pfam" id="PF01221">
    <property type="entry name" value="Dynein_light"/>
    <property type="match status" value="1"/>
</dbReference>
<comment type="similarity">
    <text evidence="1">Belongs to the dynein light chain family.</text>
</comment>
<proteinExistence type="inferred from homology"/>
<name>A0AAW1D2G3_9HEMI</name>
<keyword evidence="1" id="KW-0243">Dynein</keyword>
<sequence length="100" mass="11798">MDEEEIVTEKLQFNVPLIKESDMPEDQRNEICEMVVSTFEKNQDEYDRAVLQIRQTLDEKYGKHWHCILGEAYGYDLTYVPKTFLQVYVAGFLGVTIWKS</sequence>